<accession>A0A6J5YTD2</accession>
<dbReference type="Pfam" id="PF13416">
    <property type="entry name" value="SBP_bac_8"/>
    <property type="match status" value="1"/>
</dbReference>
<gene>
    <name evidence="1" type="ORF">UFOPK3820_00274</name>
</gene>
<dbReference type="InterPro" id="IPR006059">
    <property type="entry name" value="SBP"/>
</dbReference>
<organism evidence="1">
    <name type="scientific">freshwater metagenome</name>
    <dbReference type="NCBI Taxonomy" id="449393"/>
    <lineage>
        <taxon>unclassified sequences</taxon>
        <taxon>metagenomes</taxon>
        <taxon>ecological metagenomes</taxon>
    </lineage>
</organism>
<protein>
    <submittedName>
        <fullName evidence="1">Unannotated protein</fullName>
    </submittedName>
</protein>
<sequence>MTAADKAIEELSGISIDWKARSLLDFGDQPLIEFYKDFDLIILDHPHVPDAVVANTIIPFDELLTAEELHQLSISSVGPSHDSYIYRGKQWALAIDAAAQVSAYRPDLIQSPPTLWDDVLSLAKEGKVLWPHKPVDAFCSFATLIAQFGSPLCSTNSFIDKHTAEKAISFMIELSQSVPSFCATSNPIDTAERLAEGSDYVIGVCMFGYSNYSRKNFRKNLLKYYQIPSFDGLARGSILGGAGVGISSASKNPELAARAAMAMCSKEIQVGDYLTGGGQPGDVSVWKDAKANELTADFFANTLSTLEGAWVRPRILGWPELQFSVGNVLTRILNAKAFSARDLQEIEDLYPQFIKE</sequence>
<dbReference type="EMBL" id="CAESAB010000006">
    <property type="protein sequence ID" value="CAB4332182.1"/>
    <property type="molecule type" value="Genomic_DNA"/>
</dbReference>
<dbReference type="AlphaFoldDB" id="A0A6J5YTD2"/>
<dbReference type="Gene3D" id="3.40.190.10">
    <property type="entry name" value="Periplasmic binding protein-like II"/>
    <property type="match status" value="2"/>
</dbReference>
<dbReference type="SUPFAM" id="SSF53850">
    <property type="entry name" value="Periplasmic binding protein-like II"/>
    <property type="match status" value="1"/>
</dbReference>
<proteinExistence type="predicted"/>
<reference evidence="1" key="1">
    <citation type="submission" date="2020-05" db="EMBL/GenBank/DDBJ databases">
        <authorList>
            <person name="Chiriac C."/>
            <person name="Salcher M."/>
            <person name="Ghai R."/>
            <person name="Kavagutti S V."/>
        </authorList>
    </citation>
    <scope>NUCLEOTIDE SEQUENCE</scope>
</reference>
<name>A0A6J5YTD2_9ZZZZ</name>
<evidence type="ECO:0000313" key="1">
    <source>
        <dbReference type="EMBL" id="CAB4332182.1"/>
    </source>
</evidence>